<dbReference type="Proteomes" id="UP000193218">
    <property type="component" value="Unassembled WGS sequence"/>
</dbReference>
<feature type="region of interest" description="Disordered" evidence="1">
    <location>
        <begin position="111"/>
        <end position="143"/>
    </location>
</feature>
<reference evidence="2 3" key="1">
    <citation type="submission" date="2017-03" db="EMBL/GenBank/DDBJ databases">
        <title>Widespread Adenine N6-methylation of Active Genes in Fungi.</title>
        <authorList>
            <consortium name="DOE Joint Genome Institute"/>
            <person name="Mondo S.J."/>
            <person name="Dannebaum R.O."/>
            <person name="Kuo R.C."/>
            <person name="Louie K.B."/>
            <person name="Bewick A.J."/>
            <person name="Labutti K."/>
            <person name="Haridas S."/>
            <person name="Kuo A."/>
            <person name="Salamov A."/>
            <person name="Ahrendt S.R."/>
            <person name="Lau R."/>
            <person name="Bowen B.P."/>
            <person name="Lipzen A."/>
            <person name="Sullivan W."/>
            <person name="Andreopoulos W.B."/>
            <person name="Clum A."/>
            <person name="Lindquist E."/>
            <person name="Daum C."/>
            <person name="Northen T.R."/>
            <person name="Ramamoorthy G."/>
            <person name="Schmitz R.J."/>
            <person name="Gryganskyi A."/>
            <person name="Culley D."/>
            <person name="Magnuson J."/>
            <person name="James T.Y."/>
            <person name="O'Malley M.A."/>
            <person name="Stajich J.E."/>
            <person name="Spatafora J.W."/>
            <person name="Visel A."/>
            <person name="Grigoriev I.V."/>
        </authorList>
    </citation>
    <scope>NUCLEOTIDE SEQUENCE [LARGE SCALE GENOMIC DNA]</scope>
    <source>
        <strain evidence="2 3">NRRL Y-17943</strain>
    </source>
</reference>
<dbReference type="GeneID" id="33560397"/>
<evidence type="ECO:0000313" key="3">
    <source>
        <dbReference type="Proteomes" id="UP000193218"/>
    </source>
</evidence>
<feature type="region of interest" description="Disordered" evidence="1">
    <location>
        <begin position="480"/>
        <end position="554"/>
    </location>
</feature>
<evidence type="ECO:0000256" key="1">
    <source>
        <dbReference type="SAM" id="MobiDB-lite"/>
    </source>
</evidence>
<gene>
    <name evidence="2" type="ORF">BD324DRAFT_652982</name>
</gene>
<feature type="compositionally biased region" description="Polar residues" evidence="1">
    <location>
        <begin position="12"/>
        <end position="22"/>
    </location>
</feature>
<feature type="region of interest" description="Disordered" evidence="1">
    <location>
        <begin position="1"/>
        <end position="24"/>
    </location>
</feature>
<evidence type="ECO:0000313" key="2">
    <source>
        <dbReference type="EMBL" id="ORX34723.1"/>
    </source>
</evidence>
<organism evidence="2 3">
    <name type="scientific">Kockovaella imperatae</name>
    <dbReference type="NCBI Taxonomy" id="4999"/>
    <lineage>
        <taxon>Eukaryota</taxon>
        <taxon>Fungi</taxon>
        <taxon>Dikarya</taxon>
        <taxon>Basidiomycota</taxon>
        <taxon>Agaricomycotina</taxon>
        <taxon>Tremellomycetes</taxon>
        <taxon>Tremellales</taxon>
        <taxon>Cuniculitremaceae</taxon>
        <taxon>Kockovaella</taxon>
    </lineage>
</organism>
<comment type="caution">
    <text evidence="2">The sequence shown here is derived from an EMBL/GenBank/DDBJ whole genome shotgun (WGS) entry which is preliminary data.</text>
</comment>
<dbReference type="InParanoid" id="A0A1Y1U9L0"/>
<dbReference type="EMBL" id="NBSH01000013">
    <property type="protein sequence ID" value="ORX34723.1"/>
    <property type="molecule type" value="Genomic_DNA"/>
</dbReference>
<sequence length="554" mass="59607">MAVNHRNVFATEHSSTNPSLSPLRSEGGGAIGVLDDDLATVTRIDNLGQEPDDCTVVDKDPFCVTEDGAKRKLSIPNISHRHSSDKVKGIRNRPSLSPSFTSFLVPSRIRLPRRSSAQPGTTATLSSLSIEPEPHSYPGSPTMSKPRNTALEAFTNWLAVKPPTPPVDRPSAVLVSDVPEPIPAMLRYPPKDPNEIPHSPDCIDCAHKRVVKGDTFVTASPHGQDESLSIQIGQHGQGGLFRSTDEQERVNRVHSNRFGSSPSLASLASAVESGAKTRPELSISTTLSHRARRPSQLASQASSCIDLTALPESEEVTTFKSPGPSNQLIEEDTSLPTLYSATVDKAITEEPQTVSPSELSNQRVWLCSPPPRSPPLSPLQLDSSSTLNVNQPVPVTMTRSRSEATVASITVEHIQPATFASRWCNKTGRRNRPFVTRSFSTGRLATEFDDQGRVICLSAHSDRVLANKISVEPVWKIKTPIVSEPPTPTSPGGQSPFASVRSRFGSSASPSMKGSKMGRPMPKRANSESRDSPSEFGALNSGPGNQQRGAGIVQ</sequence>
<name>A0A1Y1U9L0_9TREE</name>
<keyword evidence="3" id="KW-1185">Reference proteome</keyword>
<dbReference type="RefSeq" id="XP_021868965.1">
    <property type="nucleotide sequence ID" value="XM_022018588.1"/>
</dbReference>
<dbReference type="OrthoDB" id="2596969at2759"/>
<protein>
    <submittedName>
        <fullName evidence="2">Uncharacterized protein</fullName>
    </submittedName>
</protein>
<proteinExistence type="predicted"/>
<feature type="compositionally biased region" description="Polar residues" evidence="1">
    <location>
        <begin position="115"/>
        <end position="129"/>
    </location>
</feature>
<accession>A0A1Y1U9L0</accession>
<dbReference type="AlphaFoldDB" id="A0A1Y1U9L0"/>